<dbReference type="Pfam" id="PF00096">
    <property type="entry name" value="zf-C2H2"/>
    <property type="match status" value="1"/>
</dbReference>
<dbReference type="PROSITE" id="PS50157">
    <property type="entry name" value="ZINC_FINGER_C2H2_2"/>
    <property type="match status" value="1"/>
</dbReference>
<evidence type="ECO:0000256" key="3">
    <source>
        <dbReference type="ARBA" id="ARBA00022833"/>
    </source>
</evidence>
<dbReference type="AlphaFoldDB" id="G8ZLZ5"/>
<dbReference type="Proteomes" id="UP000005627">
    <property type="component" value="Chromosome 1"/>
</dbReference>
<dbReference type="InParanoid" id="G8ZLZ5"/>
<keyword evidence="8" id="KW-1185">Reference proteome</keyword>
<dbReference type="KEGG" id="tdl:TDEL_0A03070"/>
<accession>G8ZLZ5</accession>
<dbReference type="PANTHER" id="PTHR23235">
    <property type="entry name" value="KRUEPPEL-LIKE TRANSCRIPTION FACTOR"/>
    <property type="match status" value="1"/>
</dbReference>
<reference evidence="7 8" key="1">
    <citation type="journal article" date="2011" name="Proc. Natl. Acad. Sci. U.S.A.">
        <title>Evolutionary erosion of yeast sex chromosomes by mating-type switching accidents.</title>
        <authorList>
            <person name="Gordon J.L."/>
            <person name="Armisen D."/>
            <person name="Proux-Wera E."/>
            <person name="Oheigeartaigh S.S."/>
            <person name="Byrne K.P."/>
            <person name="Wolfe K.H."/>
        </authorList>
    </citation>
    <scope>NUCLEOTIDE SEQUENCE [LARGE SCALE GENOMIC DNA]</scope>
    <source>
        <strain evidence="8">ATCC 10662 / CBS 1146 / NBRC 0425 / NCYC 2629 / NRRL Y-866</strain>
    </source>
</reference>
<dbReference type="SMART" id="SM00355">
    <property type="entry name" value="ZnF_C2H2"/>
    <property type="match status" value="2"/>
</dbReference>
<feature type="region of interest" description="Disordered" evidence="5">
    <location>
        <begin position="1"/>
        <end position="28"/>
    </location>
</feature>
<protein>
    <recommendedName>
        <fullName evidence="6">C2H2-type domain-containing protein</fullName>
    </recommendedName>
</protein>
<evidence type="ECO:0000313" key="8">
    <source>
        <dbReference type="Proteomes" id="UP000005627"/>
    </source>
</evidence>
<dbReference type="HOGENOM" id="CLU_1161847_0_0_1"/>
<evidence type="ECO:0000259" key="6">
    <source>
        <dbReference type="PROSITE" id="PS50157"/>
    </source>
</evidence>
<dbReference type="eggNOG" id="KOG1721">
    <property type="taxonomic scope" value="Eukaryota"/>
</dbReference>
<evidence type="ECO:0000256" key="4">
    <source>
        <dbReference type="PROSITE-ProRule" id="PRU00042"/>
    </source>
</evidence>
<dbReference type="InterPro" id="IPR036236">
    <property type="entry name" value="Znf_C2H2_sf"/>
</dbReference>
<dbReference type="SUPFAM" id="SSF57667">
    <property type="entry name" value="beta-beta-alpha zinc fingers"/>
    <property type="match status" value="1"/>
</dbReference>
<keyword evidence="3" id="KW-0862">Zinc</keyword>
<dbReference type="InterPro" id="IPR013087">
    <property type="entry name" value="Znf_C2H2_type"/>
</dbReference>
<gene>
    <name evidence="7" type="primary">TDEL0A03070</name>
    <name evidence="7" type="ORF">TDEL_0A03070</name>
</gene>
<dbReference type="PROSITE" id="PS00028">
    <property type="entry name" value="ZINC_FINGER_C2H2_1"/>
    <property type="match status" value="1"/>
</dbReference>
<proteinExistence type="predicted"/>
<dbReference type="PANTHER" id="PTHR23235:SF120">
    <property type="entry name" value="KRUPPEL-LIKE FACTOR 15"/>
    <property type="match status" value="1"/>
</dbReference>
<dbReference type="OrthoDB" id="654211at2759"/>
<dbReference type="GO" id="GO:0000981">
    <property type="term" value="F:DNA-binding transcription factor activity, RNA polymerase II-specific"/>
    <property type="evidence" value="ECO:0007669"/>
    <property type="project" value="TreeGrafter"/>
</dbReference>
<dbReference type="GeneID" id="11503318"/>
<feature type="domain" description="C2H2-type" evidence="6">
    <location>
        <begin position="134"/>
        <end position="161"/>
    </location>
</feature>
<keyword evidence="2 4" id="KW-0863">Zinc-finger</keyword>
<sequence>MNNWPHQQGRRSGEQDERSQRPMPLNLPPRYSYTQYPHAFPVVNATVPQQYLYVPGSVPPPPQAQLQFPIYPYYPQPAAGGGAAAPPPRMRLKLEQPPMPMPMSIPGQRAVAVASLSSNSADDEEQREAQGYVHKCHLCNKSFKRKSWLQRHLLSHSPARHFSCPWCLSKHKRKDNLLQHMKLKHTDYVLQELRLNNVYVSTEGSCKNNIRTLLYEGRLNKDEVKKVLNSLIDRHNNNQ</sequence>
<evidence type="ECO:0000256" key="2">
    <source>
        <dbReference type="ARBA" id="ARBA00022771"/>
    </source>
</evidence>
<evidence type="ECO:0000256" key="1">
    <source>
        <dbReference type="ARBA" id="ARBA00022723"/>
    </source>
</evidence>
<dbReference type="STRING" id="1076872.G8ZLZ5"/>
<organism evidence="7 8">
    <name type="scientific">Torulaspora delbrueckii</name>
    <name type="common">Yeast</name>
    <name type="synonym">Candida colliculosa</name>
    <dbReference type="NCBI Taxonomy" id="4950"/>
    <lineage>
        <taxon>Eukaryota</taxon>
        <taxon>Fungi</taxon>
        <taxon>Dikarya</taxon>
        <taxon>Ascomycota</taxon>
        <taxon>Saccharomycotina</taxon>
        <taxon>Saccharomycetes</taxon>
        <taxon>Saccharomycetales</taxon>
        <taxon>Saccharomycetaceae</taxon>
        <taxon>Torulaspora</taxon>
    </lineage>
</organism>
<dbReference type="GO" id="GO:0000978">
    <property type="term" value="F:RNA polymerase II cis-regulatory region sequence-specific DNA binding"/>
    <property type="evidence" value="ECO:0007669"/>
    <property type="project" value="TreeGrafter"/>
</dbReference>
<keyword evidence="1" id="KW-0479">Metal-binding</keyword>
<feature type="compositionally biased region" description="Basic and acidic residues" evidence="5">
    <location>
        <begin position="11"/>
        <end position="20"/>
    </location>
</feature>
<dbReference type="GO" id="GO:0008270">
    <property type="term" value="F:zinc ion binding"/>
    <property type="evidence" value="ECO:0007669"/>
    <property type="project" value="UniProtKB-KW"/>
</dbReference>
<dbReference type="RefSeq" id="XP_003678850.1">
    <property type="nucleotide sequence ID" value="XM_003678802.1"/>
</dbReference>
<dbReference type="Gene3D" id="3.30.160.60">
    <property type="entry name" value="Classic Zinc Finger"/>
    <property type="match status" value="1"/>
</dbReference>
<evidence type="ECO:0000313" key="7">
    <source>
        <dbReference type="EMBL" id="CCE89639.1"/>
    </source>
</evidence>
<evidence type="ECO:0000256" key="5">
    <source>
        <dbReference type="SAM" id="MobiDB-lite"/>
    </source>
</evidence>
<name>G8ZLZ5_TORDE</name>
<dbReference type="EMBL" id="HE616742">
    <property type="protein sequence ID" value="CCE89639.1"/>
    <property type="molecule type" value="Genomic_DNA"/>
</dbReference>